<accession>E0RQZ1</accession>
<organism evidence="2 3">
    <name type="scientific">Winmispira thermophila (strain ATCC 49972 / DSM 6192 / RI 19.B1)</name>
    <name type="common">Spirochaeta thermophila</name>
    <dbReference type="NCBI Taxonomy" id="665571"/>
    <lineage>
        <taxon>Bacteria</taxon>
        <taxon>Pseudomonadati</taxon>
        <taxon>Spirochaetota</taxon>
        <taxon>Spirochaetia</taxon>
        <taxon>Winmispirales</taxon>
        <taxon>Winmispiraceae</taxon>
        <taxon>Winmispira</taxon>
    </lineage>
</organism>
<dbReference type="HOGENOM" id="CLU_141446_2_0_12"/>
<dbReference type="PANTHER" id="PTHR37694:SF1">
    <property type="entry name" value="SLR8022 PROTEIN"/>
    <property type="match status" value="1"/>
</dbReference>
<name>E0RQZ1_WINT6</name>
<dbReference type="Pfam" id="PF07883">
    <property type="entry name" value="Cupin_2"/>
    <property type="match status" value="1"/>
</dbReference>
<dbReference type="CDD" id="cd02230">
    <property type="entry name" value="cupin_HP0902-like"/>
    <property type="match status" value="1"/>
</dbReference>
<dbReference type="SUPFAM" id="SSF51182">
    <property type="entry name" value="RmlC-like cupins"/>
    <property type="match status" value="1"/>
</dbReference>
<dbReference type="InterPro" id="IPR014710">
    <property type="entry name" value="RmlC-like_jellyroll"/>
</dbReference>
<evidence type="ECO:0000313" key="3">
    <source>
        <dbReference type="Proteomes" id="UP000001296"/>
    </source>
</evidence>
<reference evidence="2 3" key="2">
    <citation type="journal article" date="2010" name="J. Bacteriol.">
        <title>Genome sequence of the polysaccharide-degrading, thermophilic anaerobe Spirochaeta thermophila DSM 6192.</title>
        <authorList>
            <person name="Angelov A."/>
            <person name="Liebl S."/>
            <person name="Ballschmiter M."/>
            <person name="Bomeke M."/>
            <person name="Lehmann R."/>
            <person name="Liesegang H."/>
            <person name="Daniel R."/>
            <person name="Liebl W."/>
        </authorList>
    </citation>
    <scope>NUCLEOTIDE SEQUENCE [LARGE SCALE GENOMIC DNA]</scope>
    <source>
        <strain evidence="3">ATCC 49972 / DSM 6192 / RI 19.B1</strain>
    </source>
</reference>
<dbReference type="InterPro" id="IPR011051">
    <property type="entry name" value="RmlC_Cupin_sf"/>
</dbReference>
<reference key="1">
    <citation type="submission" date="2009-08" db="EMBL/GenBank/DDBJ databases">
        <title>The genome sequence of Spirochaeta thermophila DSM6192.</title>
        <authorList>
            <person name="Angelov A."/>
            <person name="Mientus M."/>
            <person name="Wittenberg S."/>
            <person name="Lehmann R."/>
            <person name="Liesegang H."/>
            <person name="Daniel R."/>
            <person name="Liebl W."/>
        </authorList>
    </citation>
    <scope>NUCLEOTIDE SEQUENCE</scope>
    <source>
        <strain>DSM 6192</strain>
    </source>
</reference>
<dbReference type="eggNOG" id="COG1917">
    <property type="taxonomic scope" value="Bacteria"/>
</dbReference>
<dbReference type="Proteomes" id="UP000001296">
    <property type="component" value="Chromosome"/>
</dbReference>
<evidence type="ECO:0000313" key="2">
    <source>
        <dbReference type="EMBL" id="ADN01569.1"/>
    </source>
</evidence>
<dbReference type="Gene3D" id="2.60.120.10">
    <property type="entry name" value="Jelly Rolls"/>
    <property type="match status" value="1"/>
</dbReference>
<dbReference type="RefSeq" id="WP_013313410.1">
    <property type="nucleotide sequence ID" value="NC_014484.1"/>
</dbReference>
<dbReference type="EMBL" id="CP001698">
    <property type="protein sequence ID" value="ADN01569.1"/>
    <property type="molecule type" value="Genomic_DNA"/>
</dbReference>
<evidence type="ECO:0000259" key="1">
    <source>
        <dbReference type="Pfam" id="PF07883"/>
    </source>
</evidence>
<dbReference type="PaxDb" id="665571-STHERM_c06100"/>
<proteinExistence type="predicted"/>
<gene>
    <name evidence="2" type="ordered locus">STHERM_c06100</name>
</gene>
<dbReference type="InterPro" id="IPR013096">
    <property type="entry name" value="Cupin_2"/>
</dbReference>
<dbReference type="AlphaFoldDB" id="E0RQZ1"/>
<sequence length="100" mass="10620">MAEPVNLDLSVQEGAIVSKTLLERPSGSLTLFAFSRGQRLSPHSAPYDAYIVLLEGSLEVTIGEERAALTAGSGILMPAGVLHALEAVEDARFLLVMLRA</sequence>
<dbReference type="KEGG" id="sta:STHERM_c06100"/>
<feature type="domain" description="Cupin type-2" evidence="1">
    <location>
        <begin position="34"/>
        <end position="96"/>
    </location>
</feature>
<dbReference type="PANTHER" id="PTHR37694">
    <property type="entry name" value="SLR8022 PROTEIN"/>
    <property type="match status" value="1"/>
</dbReference>
<protein>
    <recommendedName>
        <fullName evidence="1">Cupin type-2 domain-containing protein</fullName>
    </recommendedName>
</protein>